<organism evidence="8 9">
    <name type="scientific">Roseiconus nitratireducens</name>
    <dbReference type="NCBI Taxonomy" id="2605748"/>
    <lineage>
        <taxon>Bacteria</taxon>
        <taxon>Pseudomonadati</taxon>
        <taxon>Planctomycetota</taxon>
        <taxon>Planctomycetia</taxon>
        <taxon>Pirellulales</taxon>
        <taxon>Pirellulaceae</taxon>
        <taxon>Roseiconus</taxon>
    </lineage>
</organism>
<dbReference type="PROSITE" id="PS50059">
    <property type="entry name" value="FKBP_PPIASE"/>
    <property type="match status" value="1"/>
</dbReference>
<sequence length="320" mass="34952">MTMNEKKRRIIIACTGVRDPGGFEVEDLTCGPRNRPTFASLFAEKTDLIRRIIVTAAWVTLVGCDDPIGSDSASASPKTPVEAFRDQEKIGGKATLIDVDGSSLEFDPNTCVRGQAGFGWGLGSVQVNVHGRDRGFCIFDYRNEIEGGFQVYRCRAPVDGPPVKVVVDNGSVATSFSLEEAKLIRSGNMHFGPDDDADMPVAMEQQHVPDTSYVNYFADVVEGAGAPVDADSRVTIAYTIYVDNYFATEFVGVERNRSLDFTLGRRQVGRGMETAVRGMKEGGKRRVMIRNEVAPKMSKDLGGVQPQTVLAIEIDLLEVK</sequence>
<protein>
    <recommendedName>
        <fullName evidence="6">Peptidyl-prolyl cis-trans isomerase</fullName>
        <ecNumber evidence="6">5.2.1.8</ecNumber>
    </recommendedName>
</protein>
<comment type="caution">
    <text evidence="8">The sequence shown here is derived from an EMBL/GenBank/DDBJ whole genome shotgun (WGS) entry which is preliminary data.</text>
</comment>
<keyword evidence="4 5" id="KW-0413">Isomerase</keyword>
<proteinExistence type="inferred from homology"/>
<evidence type="ECO:0000256" key="6">
    <source>
        <dbReference type="RuleBase" id="RU003915"/>
    </source>
</evidence>
<evidence type="ECO:0000259" key="7">
    <source>
        <dbReference type="PROSITE" id="PS50059"/>
    </source>
</evidence>
<dbReference type="Pfam" id="PF00254">
    <property type="entry name" value="FKBP_C"/>
    <property type="match status" value="1"/>
</dbReference>
<evidence type="ECO:0000256" key="2">
    <source>
        <dbReference type="ARBA" id="ARBA00006577"/>
    </source>
</evidence>
<dbReference type="AlphaFoldDB" id="A0A5M6D058"/>
<evidence type="ECO:0000313" key="8">
    <source>
        <dbReference type="EMBL" id="KAA5538929.1"/>
    </source>
</evidence>
<accession>A0A5M6D058</accession>
<gene>
    <name evidence="8" type="ORF">FYK55_26190</name>
</gene>
<reference evidence="8 9" key="1">
    <citation type="submission" date="2019-08" db="EMBL/GenBank/DDBJ databases">
        <authorList>
            <person name="Dhanesh K."/>
            <person name="Kumar G."/>
            <person name="Sasikala C."/>
            <person name="Venkata Ramana C."/>
        </authorList>
    </citation>
    <scope>NUCLEOTIDE SEQUENCE [LARGE SCALE GENOMIC DNA]</scope>
    <source>
        <strain evidence="8 9">JC645</strain>
    </source>
</reference>
<evidence type="ECO:0000256" key="1">
    <source>
        <dbReference type="ARBA" id="ARBA00000971"/>
    </source>
</evidence>
<dbReference type="InterPro" id="IPR046357">
    <property type="entry name" value="PPIase_dom_sf"/>
</dbReference>
<dbReference type="SUPFAM" id="SSF54534">
    <property type="entry name" value="FKBP-like"/>
    <property type="match status" value="1"/>
</dbReference>
<keyword evidence="3 5" id="KW-0697">Rotamase</keyword>
<keyword evidence="9" id="KW-1185">Reference proteome</keyword>
<dbReference type="PANTHER" id="PTHR43811">
    <property type="entry name" value="FKBP-TYPE PEPTIDYL-PROLYL CIS-TRANS ISOMERASE FKPA"/>
    <property type="match status" value="1"/>
</dbReference>
<dbReference type="PANTHER" id="PTHR43811:SF19">
    <property type="entry name" value="39 KDA FK506-BINDING NUCLEAR PROTEIN"/>
    <property type="match status" value="1"/>
</dbReference>
<dbReference type="Proteomes" id="UP000324479">
    <property type="component" value="Unassembled WGS sequence"/>
</dbReference>
<name>A0A5M6D058_9BACT</name>
<evidence type="ECO:0000256" key="4">
    <source>
        <dbReference type="ARBA" id="ARBA00023235"/>
    </source>
</evidence>
<dbReference type="GO" id="GO:0003755">
    <property type="term" value="F:peptidyl-prolyl cis-trans isomerase activity"/>
    <property type="evidence" value="ECO:0007669"/>
    <property type="project" value="UniProtKB-UniRule"/>
</dbReference>
<dbReference type="EMBL" id="VWOX01000024">
    <property type="protein sequence ID" value="KAA5538929.1"/>
    <property type="molecule type" value="Genomic_DNA"/>
</dbReference>
<evidence type="ECO:0000256" key="3">
    <source>
        <dbReference type="ARBA" id="ARBA00023110"/>
    </source>
</evidence>
<dbReference type="Gene3D" id="3.10.50.40">
    <property type="match status" value="1"/>
</dbReference>
<evidence type="ECO:0000256" key="5">
    <source>
        <dbReference type="PROSITE-ProRule" id="PRU00277"/>
    </source>
</evidence>
<comment type="catalytic activity">
    <reaction evidence="1 5 6">
        <text>[protein]-peptidylproline (omega=180) = [protein]-peptidylproline (omega=0)</text>
        <dbReference type="Rhea" id="RHEA:16237"/>
        <dbReference type="Rhea" id="RHEA-COMP:10747"/>
        <dbReference type="Rhea" id="RHEA-COMP:10748"/>
        <dbReference type="ChEBI" id="CHEBI:83833"/>
        <dbReference type="ChEBI" id="CHEBI:83834"/>
        <dbReference type="EC" id="5.2.1.8"/>
    </reaction>
</comment>
<evidence type="ECO:0000313" key="9">
    <source>
        <dbReference type="Proteomes" id="UP000324479"/>
    </source>
</evidence>
<feature type="domain" description="PPIase FKBP-type" evidence="7">
    <location>
        <begin position="231"/>
        <end position="320"/>
    </location>
</feature>
<dbReference type="EC" id="5.2.1.8" evidence="6"/>
<dbReference type="InterPro" id="IPR001179">
    <property type="entry name" value="PPIase_FKBP_dom"/>
</dbReference>
<comment type="similarity">
    <text evidence="2 6">Belongs to the FKBP-type PPIase family.</text>
</comment>